<evidence type="ECO:0000259" key="2">
    <source>
        <dbReference type="PROSITE" id="PS50191"/>
    </source>
</evidence>
<organism evidence="3 4">
    <name type="scientific">Leishmania enriettii</name>
    <dbReference type="NCBI Taxonomy" id="5663"/>
    <lineage>
        <taxon>Eukaryota</taxon>
        <taxon>Discoba</taxon>
        <taxon>Euglenozoa</taxon>
        <taxon>Kinetoplastea</taxon>
        <taxon>Metakinetoplastina</taxon>
        <taxon>Trypanosomatida</taxon>
        <taxon>Trypanosomatidae</taxon>
        <taxon>Leishmaniinae</taxon>
        <taxon>Leishmania</taxon>
    </lineage>
</organism>
<evidence type="ECO:0000313" key="4">
    <source>
        <dbReference type="Proteomes" id="UP000674179"/>
    </source>
</evidence>
<accession>A0A836GNE0</accession>
<feature type="region of interest" description="Disordered" evidence="1">
    <location>
        <begin position="324"/>
        <end position="345"/>
    </location>
</feature>
<keyword evidence="4" id="KW-1185">Reference proteome</keyword>
<dbReference type="PANTHER" id="PTHR45657:SF1">
    <property type="entry name" value="CRAL-TRIO DOMAIN-CONTAINING PROTEIN YKL091C-RELATED"/>
    <property type="match status" value="1"/>
</dbReference>
<dbReference type="OrthoDB" id="1434354at2759"/>
<dbReference type="EMBL" id="JAFHKP010000032">
    <property type="protein sequence ID" value="KAG5470942.1"/>
    <property type="molecule type" value="Genomic_DNA"/>
</dbReference>
<dbReference type="InterPro" id="IPR036598">
    <property type="entry name" value="GOLD_dom_sf"/>
</dbReference>
<reference evidence="3 4" key="1">
    <citation type="submission" date="2021-02" db="EMBL/GenBank/DDBJ databases">
        <title>Leishmania (Mundinia) enrietti genome sequencing and assembly.</title>
        <authorList>
            <person name="Almutairi H."/>
            <person name="Gatherer D."/>
        </authorList>
    </citation>
    <scope>NUCLEOTIDE SEQUENCE [LARGE SCALE GENOMIC DNA]</scope>
    <source>
        <strain evidence="3">CUR178</strain>
    </source>
</reference>
<evidence type="ECO:0000256" key="1">
    <source>
        <dbReference type="SAM" id="MobiDB-lite"/>
    </source>
</evidence>
<evidence type="ECO:0000313" key="3">
    <source>
        <dbReference type="EMBL" id="KAG5470942.1"/>
    </source>
</evidence>
<dbReference type="Gene3D" id="3.40.525.10">
    <property type="entry name" value="CRAL-TRIO lipid binding domain"/>
    <property type="match status" value="1"/>
</dbReference>
<dbReference type="CDD" id="cd00170">
    <property type="entry name" value="SEC14"/>
    <property type="match status" value="1"/>
</dbReference>
<dbReference type="SUPFAM" id="SSF52087">
    <property type="entry name" value="CRAL/TRIO domain"/>
    <property type="match status" value="1"/>
</dbReference>
<dbReference type="Proteomes" id="UP000674179">
    <property type="component" value="Chromosome 32"/>
</dbReference>
<dbReference type="PROSITE" id="PS50191">
    <property type="entry name" value="CRAL_TRIO"/>
    <property type="match status" value="1"/>
</dbReference>
<dbReference type="Gene3D" id="2.60.120.680">
    <property type="entry name" value="GOLD domain"/>
    <property type="match status" value="1"/>
</dbReference>
<comment type="caution">
    <text evidence="3">The sequence shown here is derived from an EMBL/GenBank/DDBJ whole genome shotgun (WGS) entry which is preliminary data.</text>
</comment>
<dbReference type="InterPro" id="IPR051026">
    <property type="entry name" value="PI/PC_transfer"/>
</dbReference>
<name>A0A836GNE0_LEIEN</name>
<feature type="domain" description="CRAL-TRIO" evidence="2">
    <location>
        <begin position="382"/>
        <end position="601"/>
    </location>
</feature>
<feature type="region of interest" description="Disordered" evidence="1">
    <location>
        <begin position="219"/>
        <end position="263"/>
    </location>
</feature>
<dbReference type="SUPFAM" id="SSF101576">
    <property type="entry name" value="Supernatant protein factor (SPF), C-terminal domain"/>
    <property type="match status" value="1"/>
</dbReference>
<dbReference type="InterPro" id="IPR036865">
    <property type="entry name" value="CRAL-TRIO_dom_sf"/>
</dbReference>
<dbReference type="GeneID" id="94169519"/>
<dbReference type="Pfam" id="PF00650">
    <property type="entry name" value="CRAL_TRIO"/>
    <property type="match status" value="1"/>
</dbReference>
<dbReference type="KEGG" id="lenr:94169519"/>
<sequence>MMIDPQSPSVERADTSYKDSDLLSSTTDCVDLNEKEEHQVTGAIKALLRTLEGSMMSAGALTTPLGQTADGVMAVKYFADFSYGLTAGEARYVMYRYLKSSDMNIRKAVESMTRSAAWRKKQSINKVALFPCLIPMKGFEQRTVCDELRLPFISNVIPGKRYVDAEGRLPLEHELRGYYDAHLKKLYADDMRAEVTDEPSQLAFDHSGDLSPQPLLSVSQAAVSSTPAAGPANGKSTLEGDATAEADGGAESEKDSLSSSEQLRKSYESRAGGALWRSFLSFIPFSRLESTRCAPHVLAPRRPSLSTATSEARRHSRFHSILSVGSGSDRAKSSTDGDNSDTSETEGVVDFLSTAGAGVAVTATPNALYADSLNFHGILQPIAAVITKHVPFSFHYWDLGGHPIMYCRLGGLHSKNLMQELFALTPIDAEPRVLVLLFNTYVLLVLEQLIRYCNRRNRECPDVRHGLLLSPPCVSKRREASSPTRSAGTFRKRSNLGSFVIVVDCAGVKIRRYLYEPLLVLVRSIVRMNTHHYPELMHHVYVANCTTAVSWSYLMLRGVLSKATREKITFCSKSRTTAILCENISSALVPRELGGECQCPGGCIPSLAAELNDAPLTSVRRGRDDWRSSATTQCGDGDGDSDTEQVAQQFDADELVFHPLHCTAQRLVLRARESRKLSFATNAQSEIVWEFAVKHNRDVTFSAVFVSAANDGAMLMLVPRRRVQNEAGHYICPSIGTVIFEWSNKHSFFTRCRLNVKVYHEECAVTSV</sequence>
<dbReference type="AlphaFoldDB" id="A0A836GNE0"/>
<feature type="compositionally biased region" description="Basic and acidic residues" evidence="1">
    <location>
        <begin position="251"/>
        <end position="263"/>
    </location>
</feature>
<dbReference type="PANTHER" id="PTHR45657">
    <property type="entry name" value="CRAL-TRIO DOMAIN-CONTAINING PROTEIN YKL091C-RELATED"/>
    <property type="match status" value="1"/>
</dbReference>
<protein>
    <recommendedName>
        <fullName evidence="2">CRAL-TRIO domain-containing protein</fullName>
    </recommendedName>
</protein>
<proteinExistence type="predicted"/>
<gene>
    <name evidence="3" type="ORF">CUR178_02248</name>
</gene>
<dbReference type="RefSeq" id="XP_067690112.1">
    <property type="nucleotide sequence ID" value="XM_067834009.1"/>
</dbReference>
<dbReference type="InterPro" id="IPR001251">
    <property type="entry name" value="CRAL-TRIO_dom"/>
</dbReference>